<proteinExistence type="predicted"/>
<dbReference type="EMBL" id="MN740544">
    <property type="protein sequence ID" value="QHS77251.1"/>
    <property type="molecule type" value="Genomic_DNA"/>
</dbReference>
<organism evidence="1">
    <name type="scientific">viral metagenome</name>
    <dbReference type="NCBI Taxonomy" id="1070528"/>
    <lineage>
        <taxon>unclassified sequences</taxon>
        <taxon>metagenomes</taxon>
        <taxon>organismal metagenomes</taxon>
    </lineage>
</organism>
<sequence length="52" mass="6079">MGNSAIVRNDNNSVQIIYLSDYHNEKLYELNKKAEDLNLVKVFINGFKKTIY</sequence>
<dbReference type="AlphaFoldDB" id="A0A6C0ACE1"/>
<evidence type="ECO:0000313" key="1">
    <source>
        <dbReference type="EMBL" id="QHS77251.1"/>
    </source>
</evidence>
<accession>A0A6C0ACE1</accession>
<protein>
    <submittedName>
        <fullName evidence="1">Uncharacterized protein</fullName>
    </submittedName>
</protein>
<reference evidence="1" key="1">
    <citation type="journal article" date="2020" name="Nature">
        <title>Giant virus diversity and host interactions through global metagenomics.</title>
        <authorList>
            <person name="Schulz F."/>
            <person name="Roux S."/>
            <person name="Paez-Espino D."/>
            <person name="Jungbluth S."/>
            <person name="Walsh D.A."/>
            <person name="Denef V.J."/>
            <person name="McMahon K.D."/>
            <person name="Konstantinidis K.T."/>
            <person name="Eloe-Fadrosh E.A."/>
            <person name="Kyrpides N.C."/>
            <person name="Woyke T."/>
        </authorList>
    </citation>
    <scope>NUCLEOTIDE SEQUENCE</scope>
    <source>
        <strain evidence="1">GVMAG-S-1004661-13</strain>
    </source>
</reference>
<name>A0A6C0ACE1_9ZZZZ</name>